<evidence type="ECO:0000256" key="5">
    <source>
        <dbReference type="SAM" id="MobiDB-lite"/>
    </source>
</evidence>
<evidence type="ECO:0000256" key="4">
    <source>
        <dbReference type="ARBA" id="ARBA00023136"/>
    </source>
</evidence>
<dbReference type="OrthoDB" id="53862at2759"/>
<dbReference type="InterPro" id="IPR052964">
    <property type="entry name" value="Sporulation_signal_mat"/>
</dbReference>
<sequence length="409" mass="47167">MGRNETMGKVENVSVDGVLRQHSDGPKQSSVGTSGEGSGNGTRNRKRGNRGKNSSGQDRAVAALDNSDATSQGDGTLRTSQAPVLSRRELPVLLSEVPRATKEWLMMLVTGQLWENFFHSRTGEAGCQWAGIIRIAYSIAALGNVILTGLDFKDFFLPSTSRIPLKEGRLTIDQDTWSIFEFLPQTDTVYWVAYWLLFSHVVLLGLGIAPRFQAVFVFFWTCMFRHHNNIIWDDEDTIFKQLAFYLIFFPLDRYTVWTFFKRESKKEEEASWPMWPFRLMQIQMCLVYLSTGLLKWKGNEWIDGSALWYVVHLDELYGNLFNPHWMFGYYSVLKFLTWQTLVSEVACPILVWFDRTRSFALIMIFLFHLGLDLSMNLNFFHWIMSVGWLSFYVQPEKSENGGPPTRKMS</sequence>
<keyword evidence="9" id="KW-1185">Reference proteome</keyword>
<accession>A0A9N8E7E6</accession>
<feature type="domain" description="HTTM-like" evidence="7">
    <location>
        <begin position="122"/>
        <end position="396"/>
    </location>
</feature>
<feature type="transmembrane region" description="Helical" evidence="6">
    <location>
        <begin position="360"/>
        <end position="383"/>
    </location>
</feature>
<keyword evidence="4 6" id="KW-0472">Membrane</keyword>
<keyword evidence="3 6" id="KW-1133">Transmembrane helix</keyword>
<comment type="subcellular location">
    <subcellularLocation>
        <location evidence="1">Endomembrane system</location>
        <topology evidence="1">Multi-pass membrane protein</topology>
    </subcellularLocation>
</comment>
<evidence type="ECO:0000256" key="3">
    <source>
        <dbReference type="ARBA" id="ARBA00022989"/>
    </source>
</evidence>
<feature type="transmembrane region" description="Helical" evidence="6">
    <location>
        <begin position="189"/>
        <end position="209"/>
    </location>
</feature>
<dbReference type="InterPro" id="IPR011020">
    <property type="entry name" value="HTTM-like"/>
</dbReference>
<dbReference type="GO" id="GO:0012505">
    <property type="term" value="C:endomembrane system"/>
    <property type="evidence" value="ECO:0007669"/>
    <property type="project" value="UniProtKB-SubCell"/>
</dbReference>
<dbReference type="EMBL" id="CAICTM010000761">
    <property type="protein sequence ID" value="CAB9516127.1"/>
    <property type="molecule type" value="Genomic_DNA"/>
</dbReference>
<protein>
    <submittedName>
        <fullName evidence="8">Vitamin K-dependent gamma-carboxylase</fullName>
    </submittedName>
</protein>
<dbReference type="Pfam" id="PF05090">
    <property type="entry name" value="HTTM"/>
    <property type="match status" value="1"/>
</dbReference>
<organism evidence="8 9">
    <name type="scientific">Seminavis robusta</name>
    <dbReference type="NCBI Taxonomy" id="568900"/>
    <lineage>
        <taxon>Eukaryota</taxon>
        <taxon>Sar</taxon>
        <taxon>Stramenopiles</taxon>
        <taxon>Ochrophyta</taxon>
        <taxon>Bacillariophyta</taxon>
        <taxon>Bacillariophyceae</taxon>
        <taxon>Bacillariophycidae</taxon>
        <taxon>Naviculales</taxon>
        <taxon>Naviculaceae</taxon>
        <taxon>Seminavis</taxon>
    </lineage>
</organism>
<proteinExistence type="predicted"/>
<feature type="region of interest" description="Disordered" evidence="5">
    <location>
        <begin position="1"/>
        <end position="60"/>
    </location>
</feature>
<evidence type="ECO:0000256" key="6">
    <source>
        <dbReference type="SAM" id="Phobius"/>
    </source>
</evidence>
<name>A0A9N8E7E6_9STRA</name>
<dbReference type="Proteomes" id="UP001153069">
    <property type="component" value="Unassembled WGS sequence"/>
</dbReference>
<gene>
    <name evidence="8" type="ORF">SEMRO_762_G198710.1</name>
</gene>
<evidence type="ECO:0000313" key="9">
    <source>
        <dbReference type="Proteomes" id="UP001153069"/>
    </source>
</evidence>
<evidence type="ECO:0000259" key="7">
    <source>
        <dbReference type="SMART" id="SM00752"/>
    </source>
</evidence>
<comment type="caution">
    <text evidence="8">The sequence shown here is derived from an EMBL/GenBank/DDBJ whole genome shotgun (WGS) entry which is preliminary data.</text>
</comment>
<keyword evidence="2 6" id="KW-0812">Transmembrane</keyword>
<dbReference type="PANTHER" id="PTHR39535">
    <property type="entry name" value="SPORULATION-DELAYING PROTEIN SDPB"/>
    <property type="match status" value="1"/>
</dbReference>
<evidence type="ECO:0000256" key="1">
    <source>
        <dbReference type="ARBA" id="ARBA00004127"/>
    </source>
</evidence>
<reference evidence="8" key="1">
    <citation type="submission" date="2020-06" db="EMBL/GenBank/DDBJ databases">
        <authorList>
            <consortium name="Plant Systems Biology data submission"/>
        </authorList>
    </citation>
    <scope>NUCLEOTIDE SEQUENCE</scope>
    <source>
        <strain evidence="8">D6</strain>
    </source>
</reference>
<dbReference type="AlphaFoldDB" id="A0A9N8E7E6"/>
<evidence type="ECO:0000256" key="2">
    <source>
        <dbReference type="ARBA" id="ARBA00022692"/>
    </source>
</evidence>
<dbReference type="InterPro" id="IPR053934">
    <property type="entry name" value="HTTM_dom"/>
</dbReference>
<evidence type="ECO:0000313" key="8">
    <source>
        <dbReference type="EMBL" id="CAB9516127.1"/>
    </source>
</evidence>
<dbReference type="SMART" id="SM00752">
    <property type="entry name" value="HTTM"/>
    <property type="match status" value="1"/>
</dbReference>
<dbReference type="PANTHER" id="PTHR39535:SF2">
    <property type="entry name" value="HTTM DOMAIN-CONTAINING PROTEIN"/>
    <property type="match status" value="1"/>
</dbReference>